<dbReference type="FunFam" id="1.10.238.10:FF:000178">
    <property type="entry name" value="Calmodulin-2 A"/>
    <property type="match status" value="1"/>
</dbReference>
<evidence type="ECO:0000256" key="1">
    <source>
        <dbReference type="ARBA" id="ARBA00009763"/>
    </source>
</evidence>
<evidence type="ECO:0000313" key="8">
    <source>
        <dbReference type="Proteomes" id="UP000001519"/>
    </source>
</evidence>
<dbReference type="PANTHER" id="PTHR23048:SF0">
    <property type="entry name" value="CALMODULIN LIKE 3"/>
    <property type="match status" value="1"/>
</dbReference>
<evidence type="ECO:0000259" key="6">
    <source>
        <dbReference type="PROSITE" id="PS50222"/>
    </source>
</evidence>
<dbReference type="GO" id="GO:0030234">
    <property type="term" value="F:enzyme regulator activity"/>
    <property type="evidence" value="ECO:0000318"/>
    <property type="project" value="GO_Central"/>
</dbReference>
<name>A0A2I2ZCH3_GORGO</name>
<dbReference type="PROSITE" id="PS50222">
    <property type="entry name" value="EF_HAND_2"/>
    <property type="match status" value="2"/>
</dbReference>
<reference evidence="7" key="3">
    <citation type="submission" date="2025-08" db="UniProtKB">
        <authorList>
            <consortium name="Ensembl"/>
        </authorList>
    </citation>
    <scope>IDENTIFICATION</scope>
</reference>
<dbReference type="PANTHER" id="PTHR23048">
    <property type="entry name" value="MYOSIN LIGHT CHAIN 1, 3"/>
    <property type="match status" value="1"/>
</dbReference>
<dbReference type="InterPro" id="IPR011992">
    <property type="entry name" value="EF-hand-dom_pair"/>
</dbReference>
<dbReference type="STRING" id="9593.ENSGGOP00000044877"/>
<dbReference type="PROSITE" id="PS00018">
    <property type="entry name" value="EF_HAND_1"/>
    <property type="match status" value="2"/>
</dbReference>
<dbReference type="OMA" id="GQFVQMM"/>
<sequence>MDQTKLTEEEIPEFIEAFSLFDRDNDGTITTKELETIMRSLGTDSPEFLTMMARKMKDTQSEEEIREAFLVFDKDGNGCISAAELCHVMTNPREKLTDDKVDEMIRETGIDGDGQFVQMMTAK</sequence>
<feature type="domain" description="EF-hand" evidence="6">
    <location>
        <begin position="9"/>
        <end position="44"/>
    </location>
</feature>
<dbReference type="EMBL" id="CABD030036243">
    <property type="status" value="NOT_ANNOTATED_CDS"/>
    <property type="molecule type" value="Genomic_DNA"/>
</dbReference>
<dbReference type="Ensembl" id="ENSGGOT00000066356.1">
    <property type="protein sequence ID" value="ENSGGOP00000044877.1"/>
    <property type="gene ID" value="ENSGGOG00000039924.1"/>
</dbReference>
<dbReference type="GO" id="GO:0043226">
    <property type="term" value="C:organelle"/>
    <property type="evidence" value="ECO:0007669"/>
    <property type="project" value="UniProtKB-ARBA"/>
</dbReference>
<comment type="similarity">
    <text evidence="1">Belongs to the calmodulin family.</text>
</comment>
<accession>A0A2I2ZCH3</accession>
<dbReference type="SUPFAM" id="SSF47473">
    <property type="entry name" value="EF-hand"/>
    <property type="match status" value="1"/>
</dbReference>
<reference evidence="7" key="4">
    <citation type="submission" date="2025-09" db="UniProtKB">
        <authorList>
            <consortium name="Ensembl"/>
        </authorList>
    </citation>
    <scope>IDENTIFICATION</scope>
</reference>
<dbReference type="Gene3D" id="1.10.238.10">
    <property type="entry name" value="EF-hand"/>
    <property type="match status" value="2"/>
</dbReference>
<dbReference type="Proteomes" id="UP000001519">
    <property type="component" value="Chromosome 5"/>
</dbReference>
<evidence type="ECO:0000256" key="2">
    <source>
        <dbReference type="ARBA" id="ARBA00022723"/>
    </source>
</evidence>
<dbReference type="InterPro" id="IPR050230">
    <property type="entry name" value="CALM/Myosin/TropC-like"/>
</dbReference>
<reference evidence="7 8" key="2">
    <citation type="journal article" date="2012" name="Nature">
        <title>Insights into hominid evolution from the gorilla genome sequence.</title>
        <authorList>
            <person name="Scally A."/>
            <person name="Dutheil J.Y."/>
            <person name="Hillier L.W."/>
            <person name="Jordan G.E."/>
            <person name="Goodhead I."/>
            <person name="Herrero J."/>
            <person name="Hobolth A."/>
            <person name="Lappalainen T."/>
            <person name="Mailund T."/>
            <person name="Marques-Bonet T."/>
            <person name="McCarthy S."/>
            <person name="Montgomery S.H."/>
            <person name="Schwalie P.C."/>
            <person name="Tang Y.A."/>
            <person name="Ward M.C."/>
            <person name="Xue Y."/>
            <person name="Yngvadottir B."/>
            <person name="Alkan C."/>
            <person name="Andersen L.N."/>
            <person name="Ayub Q."/>
            <person name="Ball E.V."/>
            <person name="Beal K."/>
            <person name="Bradley B.J."/>
            <person name="Chen Y."/>
            <person name="Clee C.M."/>
            <person name="Fitzgerald S."/>
            <person name="Graves T.A."/>
            <person name="Gu Y."/>
            <person name="Heath P."/>
            <person name="Heger A."/>
            <person name="Karakoc E."/>
            <person name="Kolb-Kokocinski A."/>
            <person name="Laird G.K."/>
            <person name="Lunter G."/>
            <person name="Meader S."/>
            <person name="Mort M."/>
            <person name="Mullikin J.C."/>
            <person name="Munch K."/>
            <person name="O'Connor T.D."/>
            <person name="Phillips A.D."/>
            <person name="Prado-Martinez J."/>
            <person name="Rogers A.S."/>
            <person name="Sajjadian S."/>
            <person name="Schmidt D."/>
            <person name="Shaw K."/>
            <person name="Simpson J.T."/>
            <person name="Stenson P.D."/>
            <person name="Turner D.J."/>
            <person name="Vigilant L."/>
            <person name="Vilella A.J."/>
            <person name="Whitener W."/>
            <person name="Zhu B."/>
            <person name="Cooper D.N."/>
            <person name="de Jong P."/>
            <person name="Dermitzakis E.T."/>
            <person name="Eichler E.E."/>
            <person name="Flicek P."/>
            <person name="Goldman N."/>
            <person name="Mundy N.I."/>
            <person name="Ning Z."/>
            <person name="Odom D.T."/>
            <person name="Ponting C.P."/>
            <person name="Quail M.A."/>
            <person name="Ryder O.A."/>
            <person name="Searle S.M."/>
            <person name="Warren W.C."/>
            <person name="Wilson R.K."/>
            <person name="Schierup M.H."/>
            <person name="Rogers J."/>
            <person name="Tyler-Smith C."/>
            <person name="Durbin R."/>
        </authorList>
    </citation>
    <scope>NUCLEOTIDE SEQUENCE [LARGE SCALE GENOMIC DNA]</scope>
</reference>
<evidence type="ECO:0000313" key="7">
    <source>
        <dbReference type="Ensembl" id="ENSGGOP00000044877.1"/>
    </source>
</evidence>
<dbReference type="FunFam" id="1.10.238.10:FF:000003">
    <property type="entry name" value="Calmodulin A"/>
    <property type="match status" value="1"/>
</dbReference>
<organism evidence="7 8">
    <name type="scientific">Gorilla gorilla gorilla</name>
    <name type="common">Western lowland gorilla</name>
    <dbReference type="NCBI Taxonomy" id="9595"/>
    <lineage>
        <taxon>Eukaryota</taxon>
        <taxon>Metazoa</taxon>
        <taxon>Chordata</taxon>
        <taxon>Craniata</taxon>
        <taxon>Vertebrata</taxon>
        <taxon>Euteleostomi</taxon>
        <taxon>Mammalia</taxon>
        <taxon>Eutheria</taxon>
        <taxon>Euarchontoglires</taxon>
        <taxon>Primates</taxon>
        <taxon>Haplorrhini</taxon>
        <taxon>Catarrhini</taxon>
        <taxon>Hominidae</taxon>
        <taxon>Gorilla</taxon>
    </lineage>
</organism>
<evidence type="ECO:0000256" key="3">
    <source>
        <dbReference type="ARBA" id="ARBA00022737"/>
    </source>
</evidence>
<evidence type="ECO:0000256" key="4">
    <source>
        <dbReference type="ARBA" id="ARBA00022837"/>
    </source>
</evidence>
<feature type="domain" description="EF-hand" evidence="6">
    <location>
        <begin position="60"/>
        <end position="95"/>
    </location>
</feature>
<dbReference type="GO" id="GO:0005509">
    <property type="term" value="F:calcium ion binding"/>
    <property type="evidence" value="ECO:0000318"/>
    <property type="project" value="GO_Central"/>
</dbReference>
<dbReference type="Bgee" id="ENSGGOG00000039924">
    <property type="expression patterns" value="Expressed in heart and 1 other cell type or tissue"/>
</dbReference>
<proteinExistence type="inferred from homology"/>
<keyword evidence="3" id="KW-0677">Repeat</keyword>
<dbReference type="GeneTree" id="ENSGT00940000162930"/>
<dbReference type="AlphaFoldDB" id="A0A2I2ZCH3"/>
<reference evidence="8" key="1">
    <citation type="submission" date="2011-05" db="EMBL/GenBank/DDBJ databases">
        <title>Insights into the evolution of the great apes provided by the gorilla genome.</title>
        <authorList>
            <person name="Scally A."/>
        </authorList>
    </citation>
    <scope>NUCLEOTIDE SEQUENCE [LARGE SCALE GENOMIC DNA]</scope>
</reference>
<dbReference type="GO" id="GO:0000226">
    <property type="term" value="P:microtubule cytoskeleton organization"/>
    <property type="evidence" value="ECO:0000318"/>
    <property type="project" value="GO_Central"/>
</dbReference>
<dbReference type="InParanoid" id="A0A2I2ZCH3"/>
<keyword evidence="8" id="KW-1185">Reference proteome</keyword>
<dbReference type="GO" id="GO:0005737">
    <property type="term" value="C:cytoplasm"/>
    <property type="evidence" value="ECO:0000318"/>
    <property type="project" value="GO_Central"/>
</dbReference>
<dbReference type="InterPro" id="IPR018247">
    <property type="entry name" value="EF_Hand_1_Ca_BS"/>
</dbReference>
<dbReference type="SMART" id="SM00054">
    <property type="entry name" value="EFh"/>
    <property type="match status" value="3"/>
</dbReference>
<dbReference type="InterPro" id="IPR002048">
    <property type="entry name" value="EF_hand_dom"/>
</dbReference>
<keyword evidence="2" id="KW-0479">Metal-binding</keyword>
<keyword evidence="4" id="KW-0106">Calcium</keyword>
<dbReference type="CDD" id="cd00051">
    <property type="entry name" value="EFh"/>
    <property type="match status" value="2"/>
</dbReference>
<protein>
    <recommendedName>
        <fullName evidence="5">EF-hand calcium-binding domain-containing protein 11</fullName>
    </recommendedName>
</protein>
<evidence type="ECO:0000256" key="5">
    <source>
        <dbReference type="ARBA" id="ARBA00072320"/>
    </source>
</evidence>
<dbReference type="Pfam" id="PF13499">
    <property type="entry name" value="EF-hand_7"/>
    <property type="match status" value="1"/>
</dbReference>